<dbReference type="Gene3D" id="3.40.720.10">
    <property type="entry name" value="Alkaline Phosphatase, subunit A"/>
    <property type="match status" value="1"/>
</dbReference>
<dbReference type="PANTHER" id="PTHR11596:SF5">
    <property type="entry name" value="ALKALINE PHOSPHATASE"/>
    <property type="match status" value="1"/>
</dbReference>
<dbReference type="PROSITE" id="PS51257">
    <property type="entry name" value="PROKAR_LIPOPROTEIN"/>
    <property type="match status" value="1"/>
</dbReference>
<protein>
    <submittedName>
        <fullName evidence="2">Alkaline phosphatase</fullName>
        <ecNumber evidence="2">3.1.3.1</ecNumber>
    </submittedName>
</protein>
<dbReference type="AlphaFoldDB" id="A0A3B0XRM3"/>
<dbReference type="PRINTS" id="PR00113">
    <property type="entry name" value="ALKPHPHTASE"/>
</dbReference>
<evidence type="ECO:0000313" key="2">
    <source>
        <dbReference type="EMBL" id="VAW67360.1"/>
    </source>
</evidence>
<gene>
    <name evidence="2" type="ORF">MNBD_GAMMA09-2626</name>
</gene>
<dbReference type="SUPFAM" id="SSF53649">
    <property type="entry name" value="Alkaline phosphatase-like"/>
    <property type="match status" value="1"/>
</dbReference>
<dbReference type="EC" id="3.1.3.1" evidence="2"/>
<sequence>MISKIIFIALTFLLSSCSYKAAVQGDLTENHEIIWSGKPVKNIILMIGDGMGAEHRRVARLIHKGESAELAMDRLAVKGQVRTSAFNGVLTDSAAAATAMATGQKTANGVIGLSPQLNHLENIIQAAQSRGKATGLVTTTQITHATPAAFVAHTGSRKNMSEIARQIGSSEVDVLMGGGEIYFLPDGDKGCFEKKGVRKDKLNLIKMLQSSGYTYVCNQAALEKLNARSPQRLLGLFAPEDLKRPFSPELALMTRKSIELLSQNPNGFFLMVEGGQIDWASHGNESENVMQSLQGFDQAVEIAWDFVSSRDDTLLIVTADHETGGLQVNKQAGHEGPFISSSGQGFFIDWTTHDHTAVNVPLTADGPMSELLRGEIDNTYIYQVMLKAVESTESN</sequence>
<keyword evidence="2" id="KW-0378">Hydrolase</keyword>
<keyword evidence="1" id="KW-0597">Phosphoprotein</keyword>
<reference evidence="2" key="1">
    <citation type="submission" date="2018-06" db="EMBL/GenBank/DDBJ databases">
        <authorList>
            <person name="Zhirakovskaya E."/>
        </authorList>
    </citation>
    <scope>NUCLEOTIDE SEQUENCE</scope>
</reference>
<dbReference type="InterPro" id="IPR017850">
    <property type="entry name" value="Alkaline_phosphatase_core_sf"/>
</dbReference>
<dbReference type="GO" id="GO:0004035">
    <property type="term" value="F:alkaline phosphatase activity"/>
    <property type="evidence" value="ECO:0007669"/>
    <property type="project" value="UniProtKB-EC"/>
</dbReference>
<name>A0A3B0XRM3_9ZZZZ</name>
<dbReference type="PANTHER" id="PTHR11596">
    <property type="entry name" value="ALKALINE PHOSPHATASE"/>
    <property type="match status" value="1"/>
</dbReference>
<dbReference type="EMBL" id="UOFI01000095">
    <property type="protein sequence ID" value="VAW67360.1"/>
    <property type="molecule type" value="Genomic_DNA"/>
</dbReference>
<dbReference type="CDD" id="cd16012">
    <property type="entry name" value="ALP"/>
    <property type="match status" value="1"/>
</dbReference>
<proteinExistence type="predicted"/>
<organism evidence="2">
    <name type="scientific">hydrothermal vent metagenome</name>
    <dbReference type="NCBI Taxonomy" id="652676"/>
    <lineage>
        <taxon>unclassified sequences</taxon>
        <taxon>metagenomes</taxon>
        <taxon>ecological metagenomes</taxon>
    </lineage>
</organism>
<accession>A0A3B0XRM3</accession>
<evidence type="ECO:0000256" key="1">
    <source>
        <dbReference type="ARBA" id="ARBA00022553"/>
    </source>
</evidence>
<dbReference type="InterPro" id="IPR001952">
    <property type="entry name" value="Alkaline_phosphatase"/>
</dbReference>
<dbReference type="SMART" id="SM00098">
    <property type="entry name" value="alkPPc"/>
    <property type="match status" value="1"/>
</dbReference>
<dbReference type="Pfam" id="PF00245">
    <property type="entry name" value="Alk_phosphatase"/>
    <property type="match status" value="2"/>
</dbReference>